<dbReference type="InterPro" id="IPR043504">
    <property type="entry name" value="Peptidase_S1_PA_chymotrypsin"/>
</dbReference>
<protein>
    <submittedName>
        <fullName evidence="1">Trypsin-like peptidase domain-containing protein</fullName>
    </submittedName>
</protein>
<dbReference type="Pfam" id="PF13365">
    <property type="entry name" value="Trypsin_2"/>
    <property type="match status" value="1"/>
</dbReference>
<keyword evidence="2" id="KW-1185">Reference proteome</keyword>
<reference evidence="1 2" key="1">
    <citation type="submission" date="2019-09" db="EMBL/GenBank/DDBJ databases">
        <title>YIM 48816 draft genome.</title>
        <authorList>
            <person name="Jiang L."/>
        </authorList>
    </citation>
    <scope>NUCLEOTIDE SEQUENCE [LARGE SCALE GENOMIC DNA]</scope>
    <source>
        <strain evidence="1 2">YIM 48816</strain>
    </source>
</reference>
<proteinExistence type="predicted"/>
<comment type="caution">
    <text evidence="1">The sequence shown here is derived from an EMBL/GenBank/DDBJ whole genome shotgun (WGS) entry which is preliminary data.</text>
</comment>
<dbReference type="OrthoDB" id="8218243at2"/>
<dbReference type="EMBL" id="VZZK01000009">
    <property type="protein sequence ID" value="KAB1079284.1"/>
    <property type="molecule type" value="Genomic_DNA"/>
</dbReference>
<dbReference type="Proteomes" id="UP000474159">
    <property type="component" value="Unassembled WGS sequence"/>
</dbReference>
<dbReference type="InterPro" id="IPR009003">
    <property type="entry name" value="Peptidase_S1_PA"/>
</dbReference>
<accession>A0A6L3SZ08</accession>
<evidence type="ECO:0000313" key="2">
    <source>
        <dbReference type="Proteomes" id="UP000474159"/>
    </source>
</evidence>
<dbReference type="SUPFAM" id="SSF50494">
    <property type="entry name" value="Trypsin-like serine proteases"/>
    <property type="match status" value="1"/>
</dbReference>
<evidence type="ECO:0000313" key="1">
    <source>
        <dbReference type="EMBL" id="KAB1079284.1"/>
    </source>
</evidence>
<dbReference type="AlphaFoldDB" id="A0A6L3SZ08"/>
<dbReference type="Gene3D" id="2.40.10.10">
    <property type="entry name" value="Trypsin-like serine proteases"/>
    <property type="match status" value="2"/>
</dbReference>
<name>A0A6L3SZ08_9HYPH</name>
<sequence length="287" mass="30186">MGKCMVPPWQVRGKLRAIGLALIPILFSLQGLPARAGSPEGGGPCVDPAASARAVVSIFWRFGAPRRDGWEEIVGERATAWFYTSPRLLVTAAHFANELPTDGWQEAELRQAVREGEPEVTARVRLRVAVNGRLSGRRDGGAGRNAGLADDVAIIELQEPFPHATVLEVQPRPPEEDAAVLVLGYPGGRMEAAQGIVRRNGELAARYAGLALFEVQGSNRLLLGGGASGAPVLDCGQGRVVAVLNGLLTGPALPFLPPGRVIPTPWGSPTNTAVPASALAAIRNCIP</sequence>
<organism evidence="1 2">
    <name type="scientific">Methylobacterium soli</name>
    <dbReference type="NCBI Taxonomy" id="553447"/>
    <lineage>
        <taxon>Bacteria</taxon>
        <taxon>Pseudomonadati</taxon>
        <taxon>Pseudomonadota</taxon>
        <taxon>Alphaproteobacteria</taxon>
        <taxon>Hyphomicrobiales</taxon>
        <taxon>Methylobacteriaceae</taxon>
        <taxon>Methylobacterium</taxon>
    </lineage>
</organism>
<gene>
    <name evidence="1" type="ORF">F6X53_10710</name>
</gene>